<evidence type="ECO:0000313" key="1">
    <source>
        <dbReference type="EMBL" id="CAI9086431.1"/>
    </source>
</evidence>
<sequence>MAMILPDISTCRICGCEASHPVYIAQETIMGSFERFVYFKCLECGCLQIDPIPTDLARHYTANYQSKILEFGILAKKSLFKKYLAWLLLFIGNKKESSLGILRKLFPGFLWQFKELGINQHSKILDYGCGRAQFLLRLYSWGFEKLYGLDPYWQGPEIETKEMVIKKGDYSQLRDHQFDLIVLNHVIEHLEKPLVVLKTLRDHLKENGVILVNTPLVDSYGWRKFGNAWAMWDPPRHLHIFSVKSMALAAKKCGLKVEKVTYDSGKNLWTTSQLFSMNPESHSGLAISQKELTKRQKPMNKFLRMMEAIGDSDMASFHLRIS</sequence>
<organism evidence="1 2">
    <name type="scientific">Candidatus Methylacidiphilum fumarolicum</name>
    <dbReference type="NCBI Taxonomy" id="591154"/>
    <lineage>
        <taxon>Bacteria</taxon>
        <taxon>Pseudomonadati</taxon>
        <taxon>Verrucomicrobiota</taxon>
        <taxon>Methylacidiphilae</taxon>
        <taxon>Methylacidiphilales</taxon>
        <taxon>Methylacidiphilaceae</taxon>
        <taxon>Methylacidiphilum (ex Ratnadevi et al. 2023)</taxon>
    </lineage>
</organism>
<keyword evidence="1" id="KW-0489">Methyltransferase</keyword>
<dbReference type="Proteomes" id="UP001161497">
    <property type="component" value="Chromosome"/>
</dbReference>
<dbReference type="EMBL" id="OX458932">
    <property type="protein sequence ID" value="CAI9086431.1"/>
    <property type="molecule type" value="Genomic_DNA"/>
</dbReference>
<keyword evidence="2" id="KW-1185">Reference proteome</keyword>
<reference evidence="1" key="1">
    <citation type="submission" date="2023-03" db="EMBL/GenBank/DDBJ databases">
        <authorList>
            <person name="Cremers G."/>
            <person name="Picone N."/>
        </authorList>
    </citation>
    <scope>NUCLEOTIDE SEQUENCE</scope>
    <source>
        <strain evidence="1">Sample_alias</strain>
    </source>
</reference>
<dbReference type="CDD" id="cd02440">
    <property type="entry name" value="AdoMet_MTases"/>
    <property type="match status" value="1"/>
</dbReference>
<dbReference type="PANTHER" id="PTHR43861">
    <property type="entry name" value="TRANS-ACONITATE 2-METHYLTRANSFERASE-RELATED"/>
    <property type="match status" value="1"/>
</dbReference>
<proteinExistence type="predicted"/>
<dbReference type="SUPFAM" id="SSF53335">
    <property type="entry name" value="S-adenosyl-L-methionine-dependent methyltransferases"/>
    <property type="match status" value="1"/>
</dbReference>
<evidence type="ECO:0000313" key="2">
    <source>
        <dbReference type="Proteomes" id="UP001161497"/>
    </source>
</evidence>
<protein>
    <submittedName>
        <fullName evidence="1">SAM-dependent methyltransferase</fullName>
    </submittedName>
</protein>
<gene>
    <name evidence="1" type="primary">smtA</name>
    <name evidence="1" type="ORF">MFUM_2117</name>
</gene>
<dbReference type="RefSeq" id="WP_009059196.1">
    <property type="nucleotide sequence ID" value="NZ_LXJS01000033.1"/>
</dbReference>
<accession>A0ABM9IFS5</accession>
<dbReference type="PANTHER" id="PTHR43861:SF6">
    <property type="entry name" value="METHYLTRANSFERASE TYPE 11"/>
    <property type="match status" value="1"/>
</dbReference>
<dbReference type="Pfam" id="PF13489">
    <property type="entry name" value="Methyltransf_23"/>
    <property type="match status" value="1"/>
</dbReference>
<keyword evidence="1" id="KW-0808">Transferase</keyword>
<dbReference type="InterPro" id="IPR029063">
    <property type="entry name" value="SAM-dependent_MTases_sf"/>
</dbReference>
<dbReference type="Gene3D" id="3.40.50.150">
    <property type="entry name" value="Vaccinia Virus protein VP39"/>
    <property type="match status" value="1"/>
</dbReference>
<dbReference type="GO" id="GO:0008168">
    <property type="term" value="F:methyltransferase activity"/>
    <property type="evidence" value="ECO:0007669"/>
    <property type="project" value="UniProtKB-KW"/>
</dbReference>
<name>A0ABM9IFS5_9BACT</name>
<dbReference type="GO" id="GO:0032259">
    <property type="term" value="P:methylation"/>
    <property type="evidence" value="ECO:0007669"/>
    <property type="project" value="UniProtKB-KW"/>
</dbReference>